<feature type="domain" description="Ig-like" evidence="12">
    <location>
        <begin position="467"/>
        <end position="568"/>
    </location>
</feature>
<keyword evidence="6 11" id="KW-0472">Membrane</keyword>
<dbReference type="InterPro" id="IPR007110">
    <property type="entry name" value="Ig-like_dom"/>
</dbReference>
<dbReference type="InterPro" id="IPR013106">
    <property type="entry name" value="Ig_V-set"/>
</dbReference>
<reference evidence="13 14" key="1">
    <citation type="submission" date="2018-03" db="EMBL/GenBank/DDBJ databases">
        <title>Draft genome sequence of Rohu Carp (Labeo rohita).</title>
        <authorList>
            <person name="Das P."/>
            <person name="Kushwaha B."/>
            <person name="Joshi C.G."/>
            <person name="Kumar D."/>
            <person name="Nagpure N.S."/>
            <person name="Sahoo L."/>
            <person name="Das S.P."/>
            <person name="Bit A."/>
            <person name="Patnaik S."/>
            <person name="Meher P.K."/>
            <person name="Jayasankar P."/>
            <person name="Koringa P.G."/>
            <person name="Patel N.V."/>
            <person name="Hinsu A.T."/>
            <person name="Kumar R."/>
            <person name="Pandey M."/>
            <person name="Agarwal S."/>
            <person name="Srivastava S."/>
            <person name="Singh M."/>
            <person name="Iquebal M.A."/>
            <person name="Jaiswal S."/>
            <person name="Angadi U.B."/>
            <person name="Kumar N."/>
            <person name="Raza M."/>
            <person name="Shah T.M."/>
            <person name="Rai A."/>
            <person name="Jena J.K."/>
        </authorList>
    </citation>
    <scope>NUCLEOTIDE SEQUENCE [LARGE SCALE GENOMIC DNA]</scope>
    <source>
        <strain evidence="13">DASCIFA01</strain>
        <tissue evidence="13">Testis</tissue>
    </source>
</reference>
<dbReference type="Pfam" id="PF07686">
    <property type="entry name" value="V-set"/>
    <property type="match status" value="3"/>
</dbReference>
<feature type="domain" description="Ig-like" evidence="12">
    <location>
        <begin position="337"/>
        <end position="423"/>
    </location>
</feature>
<feature type="transmembrane region" description="Helical" evidence="11">
    <location>
        <begin position="179"/>
        <end position="198"/>
    </location>
</feature>
<dbReference type="SMART" id="SM00408">
    <property type="entry name" value="IGc2"/>
    <property type="match status" value="3"/>
</dbReference>
<dbReference type="Gene3D" id="2.60.40.10">
    <property type="entry name" value="Immunoglobulins"/>
    <property type="match status" value="3"/>
</dbReference>
<evidence type="ECO:0000256" key="10">
    <source>
        <dbReference type="ARBA" id="ARBA00023319"/>
    </source>
</evidence>
<dbReference type="InterPro" id="IPR003598">
    <property type="entry name" value="Ig_sub2"/>
</dbReference>
<dbReference type="GO" id="GO:0031295">
    <property type="term" value="P:T cell costimulation"/>
    <property type="evidence" value="ECO:0007669"/>
    <property type="project" value="TreeGrafter"/>
</dbReference>
<dbReference type="PANTHER" id="PTHR25466:SF14">
    <property type="entry name" value="BUTYROPHILIN SUBFAMILY 2 MEMBER A2-LIKE-RELATED"/>
    <property type="match status" value="1"/>
</dbReference>
<keyword evidence="4" id="KW-0732">Signal</keyword>
<feature type="transmembrane region" description="Helical" evidence="11">
    <location>
        <begin position="572"/>
        <end position="593"/>
    </location>
</feature>
<feature type="domain" description="Ig-like" evidence="12">
    <location>
        <begin position="40"/>
        <end position="140"/>
    </location>
</feature>
<dbReference type="PANTHER" id="PTHR25466">
    <property type="entry name" value="T-LYMPHOCYTE ACTIVATION ANTIGEN"/>
    <property type="match status" value="1"/>
</dbReference>
<keyword evidence="8" id="KW-0675">Receptor</keyword>
<dbReference type="AlphaFoldDB" id="A0A498MFL7"/>
<dbReference type="EMBL" id="QBIY01012798">
    <property type="protein sequence ID" value="RXN16275.1"/>
    <property type="molecule type" value="Genomic_DNA"/>
</dbReference>
<organism evidence="13 14">
    <name type="scientific">Labeo rohita</name>
    <name type="common">Indian major carp</name>
    <name type="synonym">Cyprinus rohita</name>
    <dbReference type="NCBI Taxonomy" id="84645"/>
    <lineage>
        <taxon>Eukaryota</taxon>
        <taxon>Metazoa</taxon>
        <taxon>Chordata</taxon>
        <taxon>Craniata</taxon>
        <taxon>Vertebrata</taxon>
        <taxon>Euteleostomi</taxon>
        <taxon>Actinopterygii</taxon>
        <taxon>Neopterygii</taxon>
        <taxon>Teleostei</taxon>
        <taxon>Ostariophysi</taxon>
        <taxon>Cypriniformes</taxon>
        <taxon>Cyprinidae</taxon>
        <taxon>Labeoninae</taxon>
        <taxon>Labeonini</taxon>
        <taxon>Labeo</taxon>
    </lineage>
</organism>
<evidence type="ECO:0000313" key="13">
    <source>
        <dbReference type="EMBL" id="RXN16275.1"/>
    </source>
</evidence>
<gene>
    <name evidence="13" type="ORF">ROHU_027554</name>
</gene>
<proteinExistence type="predicted"/>
<keyword evidence="14" id="KW-1185">Reference proteome</keyword>
<comment type="caution">
    <text evidence="13">The sequence shown here is derived from an EMBL/GenBank/DDBJ whole genome shotgun (WGS) entry which is preliminary data.</text>
</comment>
<evidence type="ECO:0000256" key="8">
    <source>
        <dbReference type="ARBA" id="ARBA00023170"/>
    </source>
</evidence>
<dbReference type="GO" id="GO:0042130">
    <property type="term" value="P:negative regulation of T cell proliferation"/>
    <property type="evidence" value="ECO:0007669"/>
    <property type="project" value="TreeGrafter"/>
</dbReference>
<dbReference type="GO" id="GO:0006955">
    <property type="term" value="P:immune response"/>
    <property type="evidence" value="ECO:0007669"/>
    <property type="project" value="TreeGrafter"/>
</dbReference>
<dbReference type="SUPFAM" id="SSF48726">
    <property type="entry name" value="Immunoglobulin"/>
    <property type="match status" value="3"/>
</dbReference>
<evidence type="ECO:0000256" key="1">
    <source>
        <dbReference type="ARBA" id="ARBA00004251"/>
    </source>
</evidence>
<dbReference type="STRING" id="84645.A0A498MFL7"/>
<dbReference type="GO" id="GO:0071222">
    <property type="term" value="P:cellular response to lipopolysaccharide"/>
    <property type="evidence" value="ECO:0007669"/>
    <property type="project" value="TreeGrafter"/>
</dbReference>
<evidence type="ECO:0000256" key="9">
    <source>
        <dbReference type="ARBA" id="ARBA00023180"/>
    </source>
</evidence>
<dbReference type="GO" id="GO:0007166">
    <property type="term" value="P:cell surface receptor signaling pathway"/>
    <property type="evidence" value="ECO:0007669"/>
    <property type="project" value="TreeGrafter"/>
</dbReference>
<sequence>MSLSDLLYFMLKYCYWHFWHYLLDMERTNDQGYYKCLIEPNTFTYVDLKVKGCDLFENKKTVAATGYSGESVVLPCSCTELLAKPEQIQWMYFKAAKFKEIYPNKQIKSYENRVKLLNPSIPGDYQCYVSSHQVVSFTLTLLHAEEKPRVHIMSLTTHEPSQQTQELPPSQLSHHTPQYVFILVTVFSVVLLLAFLALSSRYGKNKSGRELSLLEGCIVSNVKQTKIITGYTGGSVVLPCSCADPQSTVTTVTWEFQSSGNRWIPVFEDEKYSGRRVLFNEHSPTDLSLLITDLRTNDQGYYKCLTESNTFTYVDLKVTECDLVENGKTVAVTGYSGESVVLPCSCTELLAKPEQIQWMYFIAAKYKEIYPNEQTGSYKNRVKLLNPNTPGNLSLHISALTTEDQGHYQCYISSHQAVSVRLTVLHVEGGRNNKKATTVAEEQKREQDNQDDVMYSAVVYVKTTSTPGCIVSDERQRVKITGYTGGSVVLPCSCADSQSTATTVTWEFEQGNRWIQVFEDEKYNDRRVLFNEHSPTNLSLLITDLRMNDQGYYRCLTESNTFTDVDLNVKDVFILLGVFFSVLLLALLAFIWWRCRGGRNEKKATTVAEEQKREQDNQDDVMYSAVAYVKTTSTPAHTHNDPAEFTEYARINVKR</sequence>
<dbReference type="SMART" id="SM00406">
    <property type="entry name" value="IGv"/>
    <property type="match status" value="3"/>
</dbReference>
<protein>
    <submittedName>
        <fullName evidence="13">Down syndrome cell adhesion molecule-like isoform X1</fullName>
    </submittedName>
</protein>
<evidence type="ECO:0000256" key="5">
    <source>
        <dbReference type="ARBA" id="ARBA00022989"/>
    </source>
</evidence>
<dbReference type="Proteomes" id="UP000290572">
    <property type="component" value="Unassembled WGS sequence"/>
</dbReference>
<evidence type="ECO:0000256" key="6">
    <source>
        <dbReference type="ARBA" id="ARBA00023136"/>
    </source>
</evidence>
<keyword evidence="3 11" id="KW-0812">Transmembrane</keyword>
<evidence type="ECO:0000256" key="3">
    <source>
        <dbReference type="ARBA" id="ARBA00022692"/>
    </source>
</evidence>
<dbReference type="GO" id="GO:0042102">
    <property type="term" value="P:positive regulation of T cell proliferation"/>
    <property type="evidence" value="ECO:0007669"/>
    <property type="project" value="TreeGrafter"/>
</dbReference>
<dbReference type="InterPro" id="IPR051713">
    <property type="entry name" value="T-cell_Activation_Regulation"/>
</dbReference>
<dbReference type="InterPro" id="IPR013783">
    <property type="entry name" value="Ig-like_fold"/>
</dbReference>
<dbReference type="GO" id="GO:0009897">
    <property type="term" value="C:external side of plasma membrane"/>
    <property type="evidence" value="ECO:0007669"/>
    <property type="project" value="TreeGrafter"/>
</dbReference>
<evidence type="ECO:0000313" key="14">
    <source>
        <dbReference type="Proteomes" id="UP000290572"/>
    </source>
</evidence>
<keyword evidence="7" id="KW-1015">Disulfide bond</keyword>
<evidence type="ECO:0000256" key="2">
    <source>
        <dbReference type="ARBA" id="ARBA00022475"/>
    </source>
</evidence>
<keyword evidence="10" id="KW-0393">Immunoglobulin domain</keyword>
<keyword evidence="5 11" id="KW-1133">Transmembrane helix</keyword>
<accession>A0A498MFL7</accession>
<evidence type="ECO:0000259" key="12">
    <source>
        <dbReference type="PROSITE" id="PS50835"/>
    </source>
</evidence>
<keyword evidence="9" id="KW-0325">Glycoprotein</keyword>
<evidence type="ECO:0000256" key="11">
    <source>
        <dbReference type="SAM" id="Phobius"/>
    </source>
</evidence>
<evidence type="ECO:0000256" key="7">
    <source>
        <dbReference type="ARBA" id="ARBA00023157"/>
    </source>
</evidence>
<name>A0A498MFL7_LABRO</name>
<dbReference type="PROSITE" id="PS50835">
    <property type="entry name" value="IG_LIKE"/>
    <property type="match status" value="4"/>
</dbReference>
<comment type="subcellular location">
    <subcellularLocation>
        <location evidence="1">Cell membrane</location>
        <topology evidence="1">Single-pass type I membrane protein</topology>
    </subcellularLocation>
</comment>
<dbReference type="SMART" id="SM00409">
    <property type="entry name" value="IG"/>
    <property type="match status" value="4"/>
</dbReference>
<evidence type="ECO:0000256" key="4">
    <source>
        <dbReference type="ARBA" id="ARBA00022729"/>
    </source>
</evidence>
<dbReference type="InterPro" id="IPR036179">
    <property type="entry name" value="Ig-like_dom_sf"/>
</dbReference>
<dbReference type="InterPro" id="IPR003599">
    <property type="entry name" value="Ig_sub"/>
</dbReference>
<keyword evidence="2" id="KW-1003">Cell membrane</keyword>
<feature type="domain" description="Ig-like" evidence="12">
    <location>
        <begin position="233"/>
        <end position="319"/>
    </location>
</feature>